<dbReference type="PANTHER" id="PTHR43384:SF11">
    <property type="entry name" value="SEPTUM SITE DETERMINING PROTEIN"/>
    <property type="match status" value="1"/>
</dbReference>
<dbReference type="STRING" id="1962155.B1813_12105"/>
<dbReference type="Gene3D" id="3.40.50.300">
    <property type="entry name" value="P-loop containing nucleotide triphosphate hydrolases"/>
    <property type="match status" value="1"/>
</dbReference>
<dbReference type="EMBL" id="MWIH01000005">
    <property type="protein sequence ID" value="OQO92865.1"/>
    <property type="molecule type" value="Genomic_DNA"/>
</dbReference>
<dbReference type="RefSeq" id="WP_081191859.1">
    <property type="nucleotide sequence ID" value="NZ_MWIH01000005.1"/>
</dbReference>
<organism evidence="2 3">
    <name type="scientific">Saccharomonospora piscinae</name>
    <dbReference type="NCBI Taxonomy" id="687388"/>
    <lineage>
        <taxon>Bacteria</taxon>
        <taxon>Bacillati</taxon>
        <taxon>Actinomycetota</taxon>
        <taxon>Actinomycetes</taxon>
        <taxon>Pseudonocardiales</taxon>
        <taxon>Pseudonocardiaceae</taxon>
        <taxon>Saccharomonospora</taxon>
    </lineage>
</organism>
<keyword evidence="2" id="KW-0347">Helicase</keyword>
<sequence length="354" mass="36180">MTDNRPLVVVADHGVRDHVARLAAAVGCVPRYVDDLTAARPHWGDAPLVLLDELPADGGLPRCAGLLLVRAEAPDDALWRAAVASGVDGVAVLPADEDTVITALADVLERPSTREGRVLAVIGGRGGAGTSVLAAAAGVRAARTGGAALLVDCDPLGGGIDLVLGAEADDGLRWPDLRVTSGRVSMTELDAALPSRRRGRGRIAVLSCDRAGPGPTPAAVAAVVDAGRRAGRTVVCDLPRHPGPAADEVLNRADLVALVVPADVRGCVAAGRVRERLASHGTRTGAVVRARTDSGLTEADVADAVGVPVLAWLRDERAVRRALDGGGLGSQRRLARAAEAVLASLAGHTAATRR</sequence>
<dbReference type="GO" id="GO:0004386">
    <property type="term" value="F:helicase activity"/>
    <property type="evidence" value="ECO:0007669"/>
    <property type="project" value="UniProtKB-KW"/>
</dbReference>
<keyword evidence="3" id="KW-1185">Reference proteome</keyword>
<dbReference type="InterPro" id="IPR059050">
    <property type="entry name" value="Rv3660c_N"/>
</dbReference>
<dbReference type="Pfam" id="PF26563">
    <property type="entry name" value="Rv3660c_N"/>
    <property type="match status" value="1"/>
</dbReference>
<dbReference type="GO" id="GO:0009898">
    <property type="term" value="C:cytoplasmic side of plasma membrane"/>
    <property type="evidence" value="ECO:0007669"/>
    <property type="project" value="TreeGrafter"/>
</dbReference>
<dbReference type="SUPFAM" id="SSF52540">
    <property type="entry name" value="P-loop containing nucleoside triphosphate hydrolases"/>
    <property type="match status" value="1"/>
</dbReference>
<evidence type="ECO:0000313" key="3">
    <source>
        <dbReference type="Proteomes" id="UP000192591"/>
    </source>
</evidence>
<protein>
    <submittedName>
        <fullName evidence="2">Helicase</fullName>
    </submittedName>
</protein>
<comment type="caution">
    <text evidence="2">The sequence shown here is derived from an EMBL/GenBank/DDBJ whole genome shotgun (WGS) entry which is preliminary data.</text>
</comment>
<accession>A0A1V9A6V7</accession>
<gene>
    <name evidence="2" type="ORF">B1813_12105</name>
</gene>
<dbReference type="GO" id="GO:0005829">
    <property type="term" value="C:cytosol"/>
    <property type="evidence" value="ECO:0007669"/>
    <property type="project" value="TreeGrafter"/>
</dbReference>
<evidence type="ECO:0000313" key="2">
    <source>
        <dbReference type="EMBL" id="OQO92865.1"/>
    </source>
</evidence>
<proteinExistence type="predicted"/>
<dbReference type="GO" id="GO:0016887">
    <property type="term" value="F:ATP hydrolysis activity"/>
    <property type="evidence" value="ECO:0007669"/>
    <property type="project" value="TreeGrafter"/>
</dbReference>
<keyword evidence="2" id="KW-0378">Hydrolase</keyword>
<dbReference type="Proteomes" id="UP000192591">
    <property type="component" value="Unassembled WGS sequence"/>
</dbReference>
<evidence type="ECO:0000259" key="1">
    <source>
        <dbReference type="Pfam" id="PF26563"/>
    </source>
</evidence>
<reference evidence="2 3" key="1">
    <citation type="submission" date="2017-02" db="EMBL/GenBank/DDBJ databases">
        <title>Draft genome of Saccharomonospora sp. 154.</title>
        <authorList>
            <person name="Alonso-Carmona G.S."/>
            <person name="De La Haba R."/>
            <person name="Vera-Gargallo B."/>
            <person name="Sandoval-Trujillo A.H."/>
            <person name="Ramirez-Duran N."/>
            <person name="Ventosa A."/>
        </authorList>
    </citation>
    <scope>NUCLEOTIDE SEQUENCE [LARGE SCALE GENOMIC DNA]</scope>
    <source>
        <strain evidence="2 3">LRS4.154</strain>
    </source>
</reference>
<feature type="domain" description="Rv3660c-like CheY-like N-terminal" evidence="1">
    <location>
        <begin position="9"/>
        <end position="113"/>
    </location>
</feature>
<dbReference type="NCBIfam" id="TIGR03815">
    <property type="entry name" value="CpaE_hom_Actino"/>
    <property type="match status" value="1"/>
</dbReference>
<dbReference type="InterPro" id="IPR050625">
    <property type="entry name" value="ParA/MinD_ATPase"/>
</dbReference>
<keyword evidence="2" id="KW-0547">Nucleotide-binding</keyword>
<keyword evidence="2" id="KW-0067">ATP-binding</keyword>
<dbReference type="GO" id="GO:0051782">
    <property type="term" value="P:negative regulation of cell division"/>
    <property type="evidence" value="ECO:0007669"/>
    <property type="project" value="TreeGrafter"/>
</dbReference>
<dbReference type="InterPro" id="IPR022521">
    <property type="entry name" value="Rv3660c"/>
</dbReference>
<dbReference type="InterPro" id="IPR027417">
    <property type="entry name" value="P-loop_NTPase"/>
</dbReference>
<dbReference type="PANTHER" id="PTHR43384">
    <property type="entry name" value="SEPTUM SITE-DETERMINING PROTEIN MIND HOMOLOG, CHLOROPLASTIC-RELATED"/>
    <property type="match status" value="1"/>
</dbReference>
<dbReference type="AlphaFoldDB" id="A0A1V9A6V7"/>
<dbReference type="GO" id="GO:0005524">
    <property type="term" value="F:ATP binding"/>
    <property type="evidence" value="ECO:0007669"/>
    <property type="project" value="TreeGrafter"/>
</dbReference>
<name>A0A1V9A6V7_SACPI</name>